<evidence type="ECO:0000256" key="5">
    <source>
        <dbReference type="ARBA" id="ARBA00022475"/>
    </source>
</evidence>
<proteinExistence type="inferred from homology"/>
<protein>
    <recommendedName>
        <fullName evidence="3">Flagellar biosynthesis protein FlhF</fullName>
    </recommendedName>
    <alternativeName>
        <fullName evidence="13">Flagella-associated GTP-binding protein</fullName>
    </alternativeName>
</protein>
<dbReference type="InterPro" id="IPR027417">
    <property type="entry name" value="P-loop_NTPase"/>
</dbReference>
<evidence type="ECO:0000256" key="1">
    <source>
        <dbReference type="ARBA" id="ARBA00004413"/>
    </source>
</evidence>
<evidence type="ECO:0000259" key="15">
    <source>
        <dbReference type="SMART" id="SM00962"/>
    </source>
</evidence>
<dbReference type="SUPFAM" id="SSF52540">
    <property type="entry name" value="P-loop containing nucleoside triphosphate hydrolases"/>
    <property type="match status" value="1"/>
</dbReference>
<keyword evidence="11" id="KW-1006">Bacterial flagellum protein export</keyword>
<reference evidence="16" key="1">
    <citation type="submission" date="2016-10" db="EMBL/GenBank/DDBJ databases">
        <authorList>
            <person name="de Groot N.N."/>
        </authorList>
    </citation>
    <scope>NUCLEOTIDE SEQUENCE</scope>
</reference>
<dbReference type="CDD" id="cd17873">
    <property type="entry name" value="FlhF"/>
    <property type="match status" value="1"/>
</dbReference>
<evidence type="ECO:0000256" key="10">
    <source>
        <dbReference type="ARBA" id="ARBA00023136"/>
    </source>
</evidence>
<feature type="domain" description="SRP54-type proteins GTP-binding" evidence="15">
    <location>
        <begin position="229"/>
        <end position="425"/>
    </location>
</feature>
<evidence type="ECO:0000256" key="12">
    <source>
        <dbReference type="ARBA" id="ARBA00025337"/>
    </source>
</evidence>
<keyword evidence="16" id="KW-0282">Flagellum</keyword>
<dbReference type="PANTHER" id="PTHR43134:SF3">
    <property type="entry name" value="FLAGELLAR BIOSYNTHESIS PROTEIN FLHF"/>
    <property type="match status" value="1"/>
</dbReference>
<dbReference type="InterPro" id="IPR047040">
    <property type="entry name" value="FlhF__GTPase_dom"/>
</dbReference>
<keyword evidence="8" id="KW-0653">Protein transport</keyword>
<dbReference type="Pfam" id="PF00448">
    <property type="entry name" value="SRP54"/>
    <property type="match status" value="1"/>
</dbReference>
<evidence type="ECO:0000256" key="7">
    <source>
        <dbReference type="ARBA" id="ARBA00022795"/>
    </source>
</evidence>
<dbReference type="PANTHER" id="PTHR43134">
    <property type="entry name" value="SIGNAL RECOGNITION PARTICLE RECEPTOR SUBUNIT ALPHA"/>
    <property type="match status" value="1"/>
</dbReference>
<dbReference type="GO" id="GO:0044781">
    <property type="term" value="P:bacterial-type flagellum organization"/>
    <property type="evidence" value="ECO:0007669"/>
    <property type="project" value="UniProtKB-KW"/>
</dbReference>
<organism evidence="16">
    <name type="scientific">hydrothermal vent metagenome</name>
    <dbReference type="NCBI Taxonomy" id="652676"/>
    <lineage>
        <taxon>unclassified sequences</taxon>
        <taxon>metagenomes</taxon>
        <taxon>ecological metagenomes</taxon>
    </lineage>
</organism>
<comment type="function">
    <text evidence="12">Necessary for flagellar biosynthesis. May be involved in translocation of the flagellum.</text>
</comment>
<evidence type="ECO:0000256" key="13">
    <source>
        <dbReference type="ARBA" id="ARBA00030866"/>
    </source>
</evidence>
<dbReference type="InterPro" id="IPR020006">
    <property type="entry name" value="FlhF"/>
</dbReference>
<dbReference type="Gene3D" id="3.40.50.300">
    <property type="entry name" value="P-loop containing nucleotide triphosphate hydrolases"/>
    <property type="match status" value="1"/>
</dbReference>
<evidence type="ECO:0000256" key="4">
    <source>
        <dbReference type="ARBA" id="ARBA00022448"/>
    </source>
</evidence>
<dbReference type="SMART" id="SM00382">
    <property type="entry name" value="AAA"/>
    <property type="match status" value="1"/>
</dbReference>
<dbReference type="SMART" id="SM00962">
    <property type="entry name" value="SRP54"/>
    <property type="match status" value="1"/>
</dbReference>
<evidence type="ECO:0000256" key="9">
    <source>
        <dbReference type="ARBA" id="ARBA00023134"/>
    </source>
</evidence>
<gene>
    <name evidence="16" type="ORF">MNB_SM-6-1294</name>
</gene>
<dbReference type="GO" id="GO:0005047">
    <property type="term" value="F:signal recognition particle binding"/>
    <property type="evidence" value="ECO:0007669"/>
    <property type="project" value="TreeGrafter"/>
</dbReference>
<evidence type="ECO:0000256" key="8">
    <source>
        <dbReference type="ARBA" id="ARBA00022927"/>
    </source>
</evidence>
<keyword evidence="16" id="KW-0969">Cilium</keyword>
<comment type="similarity">
    <text evidence="2">Belongs to the GTP-binding SRP family.</text>
</comment>
<keyword evidence="4" id="KW-0813">Transport</keyword>
<feature type="domain" description="AAA+ ATPase" evidence="14">
    <location>
        <begin position="228"/>
        <end position="388"/>
    </location>
</feature>
<keyword evidence="7" id="KW-1005">Bacterial flagellum biogenesis</keyword>
<dbReference type="AlphaFoldDB" id="A0A1W1C1E9"/>
<evidence type="ECO:0000256" key="11">
    <source>
        <dbReference type="ARBA" id="ARBA00023225"/>
    </source>
</evidence>
<dbReference type="GO" id="GO:0005886">
    <property type="term" value="C:plasma membrane"/>
    <property type="evidence" value="ECO:0007669"/>
    <property type="project" value="UniProtKB-SubCell"/>
</dbReference>
<dbReference type="Gene3D" id="1.20.120.1380">
    <property type="entry name" value="Flagellar FlhF biosynthesis protein, N domain"/>
    <property type="match status" value="1"/>
</dbReference>
<dbReference type="GO" id="GO:0005525">
    <property type="term" value="F:GTP binding"/>
    <property type="evidence" value="ECO:0007669"/>
    <property type="project" value="UniProtKB-KW"/>
</dbReference>
<dbReference type="InterPro" id="IPR003593">
    <property type="entry name" value="AAA+_ATPase"/>
</dbReference>
<sequence length="432" mass="49066">MKILTFSGKTPSEALKKAKMEIGDEGMLIETKEIQKKALGREGLYEIVIGIDENMIPETYKKNQKPLSKQKPLKKESKDVLYDISNAARQISEISQVVDDPLAKYMEPTSVASAQTQMNKAVIEPQELKEIKSEINKLTDKVKIIQNMFWDEKAPDLQQSIPPEFAEIYRLASQSGMNREHLDMLMQITLEHMPLKMRENSATVKRYFQTILRKMVPIRRESTPEMGAKKVIMLVGPTGVGKTTSIAKLAARYSFLMEKKYKVGLVVLDTYRIGAVEQLMQYARMMKLGIETVVDPPEFSYALESLKYCDYILIDTMGSSPYDKNKIEKIYECLNANTTAYNVDVVLVMPSSIKYEDLKVTYENFSSLGIDTLMFTKLDETIGFGNIFSLAYETKKPISYFSVGQEVPEDLVTASSDFLVECLLHGFNRSKI</sequence>
<evidence type="ECO:0000256" key="2">
    <source>
        <dbReference type="ARBA" id="ARBA00008531"/>
    </source>
</evidence>
<evidence type="ECO:0000256" key="6">
    <source>
        <dbReference type="ARBA" id="ARBA00022741"/>
    </source>
</evidence>
<keyword evidence="10" id="KW-0472">Membrane</keyword>
<keyword evidence="9" id="KW-0342">GTP-binding</keyword>
<keyword evidence="6" id="KW-0547">Nucleotide-binding</keyword>
<dbReference type="InterPro" id="IPR000897">
    <property type="entry name" value="SRP54_GTPase_dom"/>
</dbReference>
<name>A0A1W1C1E9_9ZZZZ</name>
<dbReference type="GO" id="GO:0003924">
    <property type="term" value="F:GTPase activity"/>
    <property type="evidence" value="ECO:0007669"/>
    <property type="project" value="InterPro"/>
</dbReference>
<keyword evidence="16" id="KW-0966">Cell projection</keyword>
<evidence type="ECO:0000259" key="14">
    <source>
        <dbReference type="SMART" id="SM00382"/>
    </source>
</evidence>
<keyword evidence="5" id="KW-1003">Cell membrane</keyword>
<dbReference type="EMBL" id="FPHK01000042">
    <property type="protein sequence ID" value="SFV59593.1"/>
    <property type="molecule type" value="Genomic_DNA"/>
</dbReference>
<dbReference type="NCBIfam" id="TIGR03499">
    <property type="entry name" value="FlhF"/>
    <property type="match status" value="1"/>
</dbReference>
<dbReference type="GO" id="GO:0006614">
    <property type="term" value="P:SRP-dependent cotranslational protein targeting to membrane"/>
    <property type="evidence" value="ECO:0007669"/>
    <property type="project" value="InterPro"/>
</dbReference>
<dbReference type="GO" id="GO:0015031">
    <property type="term" value="P:protein transport"/>
    <property type="evidence" value="ECO:0007669"/>
    <property type="project" value="UniProtKB-KW"/>
</dbReference>
<dbReference type="FunFam" id="3.40.50.300:FF:000695">
    <property type="entry name" value="Flagellar biosynthesis regulator FlhF"/>
    <property type="match status" value="1"/>
</dbReference>
<accession>A0A1W1C1E9</accession>
<evidence type="ECO:0000256" key="3">
    <source>
        <dbReference type="ARBA" id="ARBA00014919"/>
    </source>
</evidence>
<evidence type="ECO:0000313" key="16">
    <source>
        <dbReference type="EMBL" id="SFV59593.1"/>
    </source>
</evidence>
<comment type="subcellular location">
    <subcellularLocation>
        <location evidence="1">Cell membrane</location>
        <topology evidence="1">Peripheral membrane protein</topology>
        <orientation evidence="1">Cytoplasmic side</orientation>
    </subcellularLocation>
</comment>